<accession>A0A0P1BNW5</accession>
<keyword evidence="2" id="KW-1133">Transmembrane helix</keyword>
<name>A0A0P1BNW5_9BASI</name>
<keyword evidence="4" id="KW-1185">Reference proteome</keyword>
<feature type="transmembrane region" description="Helical" evidence="2">
    <location>
        <begin position="312"/>
        <end position="332"/>
    </location>
</feature>
<keyword evidence="2" id="KW-0812">Transmembrane</keyword>
<evidence type="ECO:0000256" key="2">
    <source>
        <dbReference type="SAM" id="Phobius"/>
    </source>
</evidence>
<dbReference type="OrthoDB" id="2520628at2759"/>
<feature type="compositionally biased region" description="Basic residues" evidence="1">
    <location>
        <begin position="405"/>
        <end position="415"/>
    </location>
</feature>
<dbReference type="Proteomes" id="UP000054845">
    <property type="component" value="Unassembled WGS sequence"/>
</dbReference>
<proteinExistence type="predicted"/>
<feature type="compositionally biased region" description="Low complexity" evidence="1">
    <location>
        <begin position="363"/>
        <end position="404"/>
    </location>
</feature>
<feature type="region of interest" description="Disordered" evidence="1">
    <location>
        <begin position="74"/>
        <end position="101"/>
    </location>
</feature>
<keyword evidence="2" id="KW-0472">Membrane</keyword>
<organism evidence="3 4">
    <name type="scientific">Ceraceosorus bombacis</name>
    <dbReference type="NCBI Taxonomy" id="401625"/>
    <lineage>
        <taxon>Eukaryota</taxon>
        <taxon>Fungi</taxon>
        <taxon>Dikarya</taxon>
        <taxon>Basidiomycota</taxon>
        <taxon>Ustilaginomycotina</taxon>
        <taxon>Exobasidiomycetes</taxon>
        <taxon>Ceraceosorales</taxon>
        <taxon>Ceraceosoraceae</taxon>
        <taxon>Ceraceosorus</taxon>
    </lineage>
</organism>
<protein>
    <submittedName>
        <fullName evidence="3">Uncharacterized protein</fullName>
    </submittedName>
</protein>
<evidence type="ECO:0000313" key="3">
    <source>
        <dbReference type="EMBL" id="CEH17448.1"/>
    </source>
</evidence>
<sequence length="415" mass="44434">MSALPPPPPALPLPLQLLSHLLSQTAYLNKTLSQPISSSFYPFTWLSTLHALRTSLAFRALAGWARARAGAGRSEDEGLGMQNGERRGEGQKRQRRRPGPGWMQDTVGFLIMAWGGSFAVAYLNNTVPTQLLFISAPLNYLSAHLVLQSLLCFAPAPNAALLDTCLFVLDGAMRAQAVSLGVTLPSLHANPLVRTSLPFHILCGVLAATAGSQVAGMLGIFHHTWTLDAPPFVRAQSLLQVVDIFAAFLAAMSYGCIAHSHPSYTALHAAWWSKFAFVYADQQANEDEVAQSGNVRASPWPSKAEQVEMAKAAATIIIAICFAVRAFMIHWLPAATTTMTTRTLRRRSSGRTMTGTGTGTGTGTAATTRKDIASSAAAWQDDAQLVASSHSEKASASASSSATSTRKRNKNKKMN</sequence>
<dbReference type="EMBL" id="CCYA01000254">
    <property type="protein sequence ID" value="CEH17448.1"/>
    <property type="molecule type" value="Genomic_DNA"/>
</dbReference>
<reference evidence="3 4" key="1">
    <citation type="submission" date="2014-09" db="EMBL/GenBank/DDBJ databases">
        <authorList>
            <person name="Magalhaes I.L.F."/>
            <person name="Oliveira U."/>
            <person name="Santos F.R."/>
            <person name="Vidigal T.H.D.A."/>
            <person name="Brescovit A.D."/>
            <person name="Santos A.J."/>
        </authorList>
    </citation>
    <scope>NUCLEOTIDE SEQUENCE [LARGE SCALE GENOMIC DNA]</scope>
</reference>
<evidence type="ECO:0000313" key="4">
    <source>
        <dbReference type="Proteomes" id="UP000054845"/>
    </source>
</evidence>
<evidence type="ECO:0000256" key="1">
    <source>
        <dbReference type="SAM" id="MobiDB-lite"/>
    </source>
</evidence>
<dbReference type="AlphaFoldDB" id="A0A0P1BNW5"/>
<feature type="region of interest" description="Disordered" evidence="1">
    <location>
        <begin position="340"/>
        <end position="415"/>
    </location>
</feature>